<keyword evidence="1" id="KW-0560">Oxidoreductase</keyword>
<dbReference type="InterPro" id="IPR052554">
    <property type="entry name" value="2-oxoglutarate_synth_KorC"/>
</dbReference>
<organism evidence="3 4">
    <name type="scientific">Candidatus Shapirobacteria bacterium CG10_big_fil_rev_8_21_14_0_10_40_9</name>
    <dbReference type="NCBI Taxonomy" id="1974888"/>
    <lineage>
        <taxon>Bacteria</taxon>
        <taxon>Candidatus Shapironibacteriota</taxon>
    </lineage>
</organism>
<reference evidence="4" key="1">
    <citation type="submission" date="2017-09" db="EMBL/GenBank/DDBJ databases">
        <title>Depth-based differentiation of microbial function through sediment-hosted aquifers and enrichment of novel symbionts in the deep terrestrial subsurface.</title>
        <authorList>
            <person name="Probst A.J."/>
            <person name="Ladd B."/>
            <person name="Jarett J.K."/>
            <person name="Geller-Mcgrath D.E."/>
            <person name="Sieber C.M.K."/>
            <person name="Emerson J.B."/>
            <person name="Anantharaman K."/>
            <person name="Thomas B.C."/>
            <person name="Malmstrom R."/>
            <person name="Stieglmeier M."/>
            <person name="Klingl A."/>
            <person name="Woyke T."/>
            <person name="Ryan C.M."/>
            <person name="Banfield J.F."/>
        </authorList>
    </citation>
    <scope>NUCLEOTIDE SEQUENCE [LARGE SCALE GENOMIC DNA]</scope>
</reference>
<dbReference type="InterPro" id="IPR002869">
    <property type="entry name" value="Pyrv_flavodox_OxRed_cen"/>
</dbReference>
<dbReference type="GO" id="GO:0016903">
    <property type="term" value="F:oxidoreductase activity, acting on the aldehyde or oxo group of donors"/>
    <property type="evidence" value="ECO:0007669"/>
    <property type="project" value="InterPro"/>
</dbReference>
<gene>
    <name evidence="3" type="ORF">COU95_01390</name>
</gene>
<dbReference type="InterPro" id="IPR019752">
    <property type="entry name" value="Pyrv/ketoisovalerate_OxRed_cat"/>
</dbReference>
<dbReference type="PANTHER" id="PTHR42730:SF1">
    <property type="entry name" value="2-OXOGLUTARATE SYNTHASE SUBUNIT KORC"/>
    <property type="match status" value="1"/>
</dbReference>
<dbReference type="AlphaFoldDB" id="A0A2M8L3X8"/>
<comment type="caution">
    <text evidence="3">The sequence shown here is derived from an EMBL/GenBank/DDBJ whole genome shotgun (WGS) entry which is preliminary data.</text>
</comment>
<dbReference type="Gene3D" id="3.40.920.10">
    <property type="entry name" value="Pyruvate-ferredoxin oxidoreductase, PFOR, domain III"/>
    <property type="match status" value="1"/>
</dbReference>
<dbReference type="EMBL" id="PFEK01000026">
    <property type="protein sequence ID" value="PJE67629.1"/>
    <property type="molecule type" value="Genomic_DNA"/>
</dbReference>
<name>A0A2M8L3X8_9BACT</name>
<sequence length="155" mass="16881">MKVLLAGEGGQGVQLAGEILALAAFNEGKQACLIPNFGVEQRGGVSLAFVKIEEGSYPKFEKADVLGVFCDRAIERVKNYIAPGTKIIAGPAVTGEMVNDRNLPAKVWNILILGEIVKETGIVKKESLKKALEERLGEKFKKNPELREINFKALE</sequence>
<evidence type="ECO:0000256" key="1">
    <source>
        <dbReference type="ARBA" id="ARBA00023002"/>
    </source>
</evidence>
<dbReference type="Pfam" id="PF01558">
    <property type="entry name" value="POR"/>
    <property type="match status" value="1"/>
</dbReference>
<feature type="domain" description="Pyruvate/ketoisovalerate oxidoreductase catalytic" evidence="2">
    <location>
        <begin position="9"/>
        <end position="104"/>
    </location>
</feature>
<protein>
    <submittedName>
        <fullName evidence="3">Ketoisovalerate oxidoreductase</fullName>
    </submittedName>
</protein>
<evidence type="ECO:0000313" key="4">
    <source>
        <dbReference type="Proteomes" id="UP000231474"/>
    </source>
</evidence>
<evidence type="ECO:0000259" key="2">
    <source>
        <dbReference type="Pfam" id="PF01558"/>
    </source>
</evidence>
<accession>A0A2M8L3X8</accession>
<dbReference type="Proteomes" id="UP000231474">
    <property type="component" value="Unassembled WGS sequence"/>
</dbReference>
<dbReference type="SUPFAM" id="SSF53323">
    <property type="entry name" value="Pyruvate-ferredoxin oxidoreductase, PFOR, domain III"/>
    <property type="match status" value="1"/>
</dbReference>
<dbReference type="PANTHER" id="PTHR42730">
    <property type="entry name" value="2-OXOGLUTARATE SYNTHASE SUBUNIT KORC"/>
    <property type="match status" value="1"/>
</dbReference>
<proteinExistence type="predicted"/>
<evidence type="ECO:0000313" key="3">
    <source>
        <dbReference type="EMBL" id="PJE67629.1"/>
    </source>
</evidence>